<dbReference type="InterPro" id="IPR050196">
    <property type="entry name" value="Cytochrome_P450_Monoox"/>
</dbReference>
<dbReference type="GO" id="GO:0005789">
    <property type="term" value="C:endoplasmic reticulum membrane"/>
    <property type="evidence" value="ECO:0007669"/>
    <property type="project" value="UniProtKB-SubCell"/>
</dbReference>
<reference evidence="12 13" key="1">
    <citation type="journal article" date="2019" name="Sci. Rep.">
        <title>Orb-weaving spider Araneus ventricosus genome elucidates the spidroin gene catalogue.</title>
        <authorList>
            <person name="Kono N."/>
            <person name="Nakamura H."/>
            <person name="Ohtoshi R."/>
            <person name="Moran D.A.P."/>
            <person name="Shinohara A."/>
            <person name="Yoshida Y."/>
            <person name="Fujiwara M."/>
            <person name="Mori M."/>
            <person name="Tomita M."/>
            <person name="Arakawa K."/>
        </authorList>
    </citation>
    <scope>NUCLEOTIDE SEQUENCE [LARGE SCALE GENOMIC DNA]</scope>
</reference>
<dbReference type="Proteomes" id="UP000499080">
    <property type="component" value="Unassembled WGS sequence"/>
</dbReference>
<organism evidence="12 13">
    <name type="scientific">Araneus ventricosus</name>
    <name type="common">Orbweaver spider</name>
    <name type="synonym">Epeira ventricosa</name>
    <dbReference type="NCBI Taxonomy" id="182803"/>
    <lineage>
        <taxon>Eukaryota</taxon>
        <taxon>Metazoa</taxon>
        <taxon>Ecdysozoa</taxon>
        <taxon>Arthropoda</taxon>
        <taxon>Chelicerata</taxon>
        <taxon>Arachnida</taxon>
        <taxon>Araneae</taxon>
        <taxon>Araneomorphae</taxon>
        <taxon>Entelegynae</taxon>
        <taxon>Araneoidea</taxon>
        <taxon>Araneidae</taxon>
        <taxon>Araneus</taxon>
    </lineage>
</organism>
<evidence type="ECO:0000313" key="12">
    <source>
        <dbReference type="EMBL" id="GBN83063.1"/>
    </source>
</evidence>
<evidence type="ECO:0000256" key="8">
    <source>
        <dbReference type="ARBA" id="ARBA00023004"/>
    </source>
</evidence>
<evidence type="ECO:0000256" key="10">
    <source>
        <dbReference type="ARBA" id="ARBA00023136"/>
    </source>
</evidence>
<dbReference type="GO" id="GO:0020037">
    <property type="term" value="F:heme binding"/>
    <property type="evidence" value="ECO:0007669"/>
    <property type="project" value="InterPro"/>
</dbReference>
<dbReference type="GO" id="GO:0004497">
    <property type="term" value="F:monooxygenase activity"/>
    <property type="evidence" value="ECO:0007669"/>
    <property type="project" value="UniProtKB-KW"/>
</dbReference>
<keyword evidence="6 11" id="KW-0479">Metal-binding</keyword>
<dbReference type="OrthoDB" id="6433301at2759"/>
<keyword evidence="5 11" id="KW-0349">Heme</keyword>
<dbReference type="InterPro" id="IPR001128">
    <property type="entry name" value="Cyt_P450"/>
</dbReference>
<comment type="cofactor">
    <cofactor evidence="1 11">
        <name>heme</name>
        <dbReference type="ChEBI" id="CHEBI:30413"/>
    </cofactor>
</comment>
<evidence type="ECO:0000256" key="5">
    <source>
        <dbReference type="ARBA" id="ARBA00022617"/>
    </source>
</evidence>
<dbReference type="EMBL" id="BGPR01019833">
    <property type="protein sequence ID" value="GBN83063.1"/>
    <property type="molecule type" value="Genomic_DNA"/>
</dbReference>
<dbReference type="PRINTS" id="PR00465">
    <property type="entry name" value="EP450IV"/>
</dbReference>
<dbReference type="PANTHER" id="PTHR24291">
    <property type="entry name" value="CYTOCHROME P450 FAMILY 4"/>
    <property type="match status" value="1"/>
</dbReference>
<evidence type="ECO:0000256" key="4">
    <source>
        <dbReference type="ARBA" id="ARBA00010617"/>
    </source>
</evidence>
<keyword evidence="13" id="KW-1185">Reference proteome</keyword>
<comment type="function">
    <text evidence="2">May be involved in the metabolism of insect hormones and in the breakdown of synthetic insecticides.</text>
</comment>
<dbReference type="SUPFAM" id="SSF48264">
    <property type="entry name" value="Cytochrome P450"/>
    <property type="match status" value="1"/>
</dbReference>
<evidence type="ECO:0000256" key="7">
    <source>
        <dbReference type="ARBA" id="ARBA00022824"/>
    </source>
</evidence>
<comment type="subcellular location">
    <subcellularLocation>
        <location evidence="3">Endoplasmic reticulum membrane</location>
    </subcellularLocation>
</comment>
<sequence length="183" mass="21007">MRLYPTVPIILRENNQPFKVLGHNVHPRTMCGIFIFGLHRDPESFPDPEIFDPDRFLPENSKDRHPYAFVPFSAGPRNCMVVTIDPCPPDLVGGTDRFHRTTVTFRFNSADELCLHFQGYCCSVQCFLSVFFPLARNVATFLKRCFLDKEGVPVGNSMGISLLLRYRSERNNKKEIISRHQTG</sequence>
<keyword evidence="8 11" id="KW-0408">Iron</keyword>
<dbReference type="Pfam" id="PF00067">
    <property type="entry name" value="p450"/>
    <property type="match status" value="1"/>
</dbReference>
<dbReference type="AlphaFoldDB" id="A0A4Y2S593"/>
<protein>
    <submittedName>
        <fullName evidence="12">Cytochrome P450 4V2</fullName>
    </submittedName>
</protein>
<comment type="caution">
    <text evidence="12">The sequence shown here is derived from an EMBL/GenBank/DDBJ whole genome shotgun (WGS) entry which is preliminary data.</text>
</comment>
<evidence type="ECO:0000256" key="2">
    <source>
        <dbReference type="ARBA" id="ARBA00003690"/>
    </source>
</evidence>
<evidence type="ECO:0000256" key="1">
    <source>
        <dbReference type="ARBA" id="ARBA00001971"/>
    </source>
</evidence>
<keyword evidence="9" id="KW-0560">Oxidoreductase</keyword>
<evidence type="ECO:0000256" key="6">
    <source>
        <dbReference type="ARBA" id="ARBA00022723"/>
    </source>
</evidence>
<proteinExistence type="inferred from homology"/>
<gene>
    <name evidence="12" type="primary">Cyp4v2_8</name>
    <name evidence="12" type="ORF">AVEN_140890_1</name>
</gene>
<dbReference type="InterPro" id="IPR002403">
    <property type="entry name" value="Cyt_P450_E_grp-IV"/>
</dbReference>
<keyword evidence="7" id="KW-0256">Endoplasmic reticulum</keyword>
<feature type="binding site" description="axial binding residue" evidence="11">
    <location>
        <position position="79"/>
    </location>
    <ligand>
        <name>heme</name>
        <dbReference type="ChEBI" id="CHEBI:30413"/>
    </ligand>
    <ligandPart>
        <name>Fe</name>
        <dbReference type="ChEBI" id="CHEBI:18248"/>
    </ligandPart>
</feature>
<dbReference type="InterPro" id="IPR036396">
    <property type="entry name" value="Cyt_P450_sf"/>
</dbReference>
<evidence type="ECO:0000256" key="11">
    <source>
        <dbReference type="PIRSR" id="PIRSR602403-1"/>
    </source>
</evidence>
<comment type="similarity">
    <text evidence="4">Belongs to the cytochrome P450 family.</text>
</comment>
<evidence type="ECO:0000256" key="9">
    <source>
        <dbReference type="ARBA" id="ARBA00023033"/>
    </source>
</evidence>
<dbReference type="GO" id="GO:0016705">
    <property type="term" value="F:oxidoreductase activity, acting on paired donors, with incorporation or reduction of molecular oxygen"/>
    <property type="evidence" value="ECO:0007669"/>
    <property type="project" value="InterPro"/>
</dbReference>
<dbReference type="GO" id="GO:0005506">
    <property type="term" value="F:iron ion binding"/>
    <property type="evidence" value="ECO:0007669"/>
    <property type="project" value="InterPro"/>
</dbReference>
<name>A0A4Y2S593_ARAVE</name>
<evidence type="ECO:0000256" key="3">
    <source>
        <dbReference type="ARBA" id="ARBA00004586"/>
    </source>
</evidence>
<keyword evidence="10" id="KW-0472">Membrane</keyword>
<evidence type="ECO:0000313" key="13">
    <source>
        <dbReference type="Proteomes" id="UP000499080"/>
    </source>
</evidence>
<dbReference type="Gene3D" id="1.10.630.10">
    <property type="entry name" value="Cytochrome P450"/>
    <property type="match status" value="1"/>
</dbReference>
<dbReference type="PANTHER" id="PTHR24291:SF189">
    <property type="entry name" value="CYTOCHROME P450 4C3-RELATED"/>
    <property type="match status" value="1"/>
</dbReference>
<accession>A0A4Y2S593</accession>
<keyword evidence="9" id="KW-0503">Monooxygenase</keyword>